<evidence type="ECO:0000256" key="2">
    <source>
        <dbReference type="ARBA" id="ARBA00022527"/>
    </source>
</evidence>
<dbReference type="Gene3D" id="1.10.510.10">
    <property type="entry name" value="Transferase(Phosphotransferase) domain 1"/>
    <property type="match status" value="1"/>
</dbReference>
<dbReference type="PANTHER" id="PTHR43895:SF32">
    <property type="entry name" value="SERINE_THREONINE-PROTEIN KINASE CHK1"/>
    <property type="match status" value="1"/>
</dbReference>
<evidence type="ECO:0000259" key="9">
    <source>
        <dbReference type="PROSITE" id="PS50011"/>
    </source>
</evidence>
<reference evidence="10" key="1">
    <citation type="journal article" date="2019" name="Environ. Microbiol.">
        <title>Fungal ecological strategies reflected in gene transcription - a case study of two litter decomposers.</title>
        <authorList>
            <person name="Barbi F."/>
            <person name="Kohler A."/>
            <person name="Barry K."/>
            <person name="Baskaran P."/>
            <person name="Daum C."/>
            <person name="Fauchery L."/>
            <person name="Ihrmark K."/>
            <person name="Kuo A."/>
            <person name="LaButti K."/>
            <person name="Lipzen A."/>
            <person name="Morin E."/>
            <person name="Grigoriev I.V."/>
            <person name="Henrissat B."/>
            <person name="Lindahl B."/>
            <person name="Martin F."/>
        </authorList>
    </citation>
    <scope>NUCLEOTIDE SEQUENCE</scope>
    <source>
        <strain evidence="10">JB14</strain>
    </source>
</reference>
<dbReference type="GO" id="GO:0004674">
    <property type="term" value="F:protein serine/threonine kinase activity"/>
    <property type="evidence" value="ECO:0007669"/>
    <property type="project" value="UniProtKB-KW"/>
</dbReference>
<keyword evidence="4" id="KW-0547">Nucleotide-binding</keyword>
<keyword evidence="5 10" id="KW-0418">Kinase</keyword>
<gene>
    <name evidence="10" type="ORF">BT96DRAFT_830279</name>
</gene>
<dbReference type="InterPro" id="IPR008271">
    <property type="entry name" value="Ser/Thr_kinase_AS"/>
</dbReference>
<evidence type="ECO:0000256" key="8">
    <source>
        <dbReference type="ARBA" id="ARBA00048679"/>
    </source>
</evidence>
<dbReference type="AlphaFoldDB" id="A0A6A4H3Q6"/>
<evidence type="ECO:0000256" key="7">
    <source>
        <dbReference type="ARBA" id="ARBA00047899"/>
    </source>
</evidence>
<evidence type="ECO:0000256" key="3">
    <source>
        <dbReference type="ARBA" id="ARBA00022679"/>
    </source>
</evidence>
<dbReference type="InterPro" id="IPR000719">
    <property type="entry name" value="Prot_kinase_dom"/>
</dbReference>
<evidence type="ECO:0000313" key="11">
    <source>
        <dbReference type="Proteomes" id="UP000799118"/>
    </source>
</evidence>
<dbReference type="PROSITE" id="PS50011">
    <property type="entry name" value="PROTEIN_KINASE_DOM"/>
    <property type="match status" value="1"/>
</dbReference>
<dbReference type="PANTHER" id="PTHR43895">
    <property type="entry name" value="CALCIUM/CALMODULIN-DEPENDENT PROTEIN KINASE KINASE-RELATED"/>
    <property type="match status" value="1"/>
</dbReference>
<evidence type="ECO:0000256" key="5">
    <source>
        <dbReference type="ARBA" id="ARBA00022777"/>
    </source>
</evidence>
<dbReference type="Proteomes" id="UP000799118">
    <property type="component" value="Unassembled WGS sequence"/>
</dbReference>
<name>A0A6A4H3Q6_9AGAR</name>
<evidence type="ECO:0000256" key="1">
    <source>
        <dbReference type="ARBA" id="ARBA00012513"/>
    </source>
</evidence>
<comment type="catalytic activity">
    <reaction evidence="8">
        <text>L-seryl-[protein] + ATP = O-phospho-L-seryl-[protein] + ADP + H(+)</text>
        <dbReference type="Rhea" id="RHEA:17989"/>
        <dbReference type="Rhea" id="RHEA-COMP:9863"/>
        <dbReference type="Rhea" id="RHEA-COMP:11604"/>
        <dbReference type="ChEBI" id="CHEBI:15378"/>
        <dbReference type="ChEBI" id="CHEBI:29999"/>
        <dbReference type="ChEBI" id="CHEBI:30616"/>
        <dbReference type="ChEBI" id="CHEBI:83421"/>
        <dbReference type="ChEBI" id="CHEBI:456216"/>
        <dbReference type="EC" id="2.7.11.1"/>
    </reaction>
</comment>
<dbReference type="Pfam" id="PF00069">
    <property type="entry name" value="Pkinase"/>
    <property type="match status" value="1"/>
</dbReference>
<keyword evidence="2" id="KW-0723">Serine/threonine-protein kinase</keyword>
<proteinExistence type="predicted"/>
<sequence length="116" mass="12308">MSQGLAQGLNFLHSKSVSHRDIKPANLLLVPVSYKIIITDFDLAVMGEDKVSGFVGTPGYVAPEVKSGGIYDPFLADRFSCGKVYEFLLLISHVLPAKNTPDGPEGLEGVFGAVAG</sequence>
<organism evidence="10 11">
    <name type="scientific">Gymnopus androsaceus JB14</name>
    <dbReference type="NCBI Taxonomy" id="1447944"/>
    <lineage>
        <taxon>Eukaryota</taxon>
        <taxon>Fungi</taxon>
        <taxon>Dikarya</taxon>
        <taxon>Basidiomycota</taxon>
        <taxon>Agaricomycotina</taxon>
        <taxon>Agaricomycetes</taxon>
        <taxon>Agaricomycetidae</taxon>
        <taxon>Agaricales</taxon>
        <taxon>Marasmiineae</taxon>
        <taxon>Omphalotaceae</taxon>
        <taxon>Gymnopus</taxon>
    </lineage>
</organism>
<keyword evidence="3" id="KW-0808">Transferase</keyword>
<dbReference type="InterPro" id="IPR011009">
    <property type="entry name" value="Kinase-like_dom_sf"/>
</dbReference>
<dbReference type="EC" id="2.7.11.1" evidence="1"/>
<protein>
    <recommendedName>
        <fullName evidence="1">non-specific serine/threonine protein kinase</fullName>
        <ecNumber evidence="1">2.7.11.1</ecNumber>
    </recommendedName>
</protein>
<evidence type="ECO:0000256" key="4">
    <source>
        <dbReference type="ARBA" id="ARBA00022741"/>
    </source>
</evidence>
<evidence type="ECO:0000256" key="6">
    <source>
        <dbReference type="ARBA" id="ARBA00022840"/>
    </source>
</evidence>
<dbReference type="PROSITE" id="PS00108">
    <property type="entry name" value="PROTEIN_KINASE_ST"/>
    <property type="match status" value="1"/>
</dbReference>
<dbReference type="OrthoDB" id="4062651at2759"/>
<keyword evidence="11" id="KW-1185">Reference proteome</keyword>
<accession>A0A6A4H3Q6</accession>
<keyword evidence="6" id="KW-0067">ATP-binding</keyword>
<evidence type="ECO:0000313" key="10">
    <source>
        <dbReference type="EMBL" id="KAE9392711.1"/>
    </source>
</evidence>
<dbReference type="SUPFAM" id="SSF56112">
    <property type="entry name" value="Protein kinase-like (PK-like)"/>
    <property type="match status" value="1"/>
</dbReference>
<comment type="catalytic activity">
    <reaction evidence="7">
        <text>L-threonyl-[protein] + ATP = O-phospho-L-threonyl-[protein] + ADP + H(+)</text>
        <dbReference type="Rhea" id="RHEA:46608"/>
        <dbReference type="Rhea" id="RHEA-COMP:11060"/>
        <dbReference type="Rhea" id="RHEA-COMP:11605"/>
        <dbReference type="ChEBI" id="CHEBI:15378"/>
        <dbReference type="ChEBI" id="CHEBI:30013"/>
        <dbReference type="ChEBI" id="CHEBI:30616"/>
        <dbReference type="ChEBI" id="CHEBI:61977"/>
        <dbReference type="ChEBI" id="CHEBI:456216"/>
        <dbReference type="EC" id="2.7.11.1"/>
    </reaction>
</comment>
<feature type="domain" description="Protein kinase" evidence="9">
    <location>
        <begin position="1"/>
        <end position="116"/>
    </location>
</feature>
<dbReference type="EMBL" id="ML769589">
    <property type="protein sequence ID" value="KAE9392711.1"/>
    <property type="molecule type" value="Genomic_DNA"/>
</dbReference>
<dbReference type="GO" id="GO:0007165">
    <property type="term" value="P:signal transduction"/>
    <property type="evidence" value="ECO:0007669"/>
    <property type="project" value="TreeGrafter"/>
</dbReference>
<dbReference type="GO" id="GO:0005524">
    <property type="term" value="F:ATP binding"/>
    <property type="evidence" value="ECO:0007669"/>
    <property type="project" value="UniProtKB-KW"/>
</dbReference>